<feature type="transmembrane region" description="Helical" evidence="9">
    <location>
        <begin position="732"/>
        <end position="757"/>
    </location>
</feature>
<dbReference type="GO" id="GO:0005886">
    <property type="term" value="C:plasma membrane"/>
    <property type="evidence" value="ECO:0007669"/>
    <property type="project" value="UniProtKB-SubCell"/>
</dbReference>
<protein>
    <recommendedName>
        <fullName evidence="15">G-protein coupled receptors family 2 profile 2 domain-containing protein</fullName>
    </recommendedName>
</protein>
<dbReference type="GO" id="GO:0007189">
    <property type="term" value="P:adenylate cyclase-activating G protein-coupled receptor signaling pathway"/>
    <property type="evidence" value="ECO:0007669"/>
    <property type="project" value="TreeGrafter"/>
</dbReference>
<reference evidence="13 14" key="1">
    <citation type="journal article" date="2018" name="Nat. Ecol. Evol.">
        <title>Shark genomes provide insights into elasmobranch evolution and the origin of vertebrates.</title>
        <authorList>
            <person name="Hara Y"/>
            <person name="Yamaguchi K"/>
            <person name="Onimaru K"/>
            <person name="Kadota M"/>
            <person name="Koyanagi M"/>
            <person name="Keeley SD"/>
            <person name="Tatsumi K"/>
            <person name="Tanaka K"/>
            <person name="Motone F"/>
            <person name="Kageyama Y"/>
            <person name="Nozu R"/>
            <person name="Adachi N"/>
            <person name="Nishimura O"/>
            <person name="Nakagawa R"/>
            <person name="Tanegashima C"/>
            <person name="Kiyatake I"/>
            <person name="Matsumoto R"/>
            <person name="Murakumo K"/>
            <person name="Nishida K"/>
            <person name="Terakita A"/>
            <person name="Kuratani S"/>
            <person name="Sato K"/>
            <person name="Hyodo S Kuraku.S."/>
        </authorList>
    </citation>
    <scope>NUCLEOTIDE SEQUENCE [LARGE SCALE GENOMIC DNA]</scope>
</reference>
<evidence type="ECO:0000259" key="11">
    <source>
        <dbReference type="PROSITE" id="PS50261"/>
    </source>
</evidence>
<evidence type="ECO:0000256" key="7">
    <source>
        <dbReference type="PROSITE-ProRule" id="PRU01172"/>
    </source>
</evidence>
<dbReference type="PROSITE" id="PS51828">
    <property type="entry name" value="PTX_2"/>
    <property type="match status" value="1"/>
</dbReference>
<evidence type="ECO:0000256" key="6">
    <source>
        <dbReference type="ARBA" id="ARBA00023157"/>
    </source>
</evidence>
<feature type="transmembrane region" description="Helical" evidence="9">
    <location>
        <begin position="888"/>
        <end position="910"/>
    </location>
</feature>
<dbReference type="Proteomes" id="UP000288216">
    <property type="component" value="Unassembled WGS sequence"/>
</dbReference>
<dbReference type="PANTHER" id="PTHR12011:SF58">
    <property type="entry name" value="ADHESION G-PROTEIN COUPLED RECEPTOR D2"/>
    <property type="match status" value="1"/>
</dbReference>
<dbReference type="InterPro" id="IPR016187">
    <property type="entry name" value="CTDL_fold"/>
</dbReference>
<dbReference type="InterPro" id="IPR001759">
    <property type="entry name" value="PTX_dom"/>
</dbReference>
<comment type="subcellular location">
    <subcellularLocation>
        <location evidence="1">Membrane</location>
        <topology evidence="1">Multi-pass membrane protein</topology>
    </subcellularLocation>
</comment>
<evidence type="ECO:0000256" key="4">
    <source>
        <dbReference type="ARBA" id="ARBA00022989"/>
    </source>
</evidence>
<dbReference type="Gene3D" id="1.20.1070.10">
    <property type="entry name" value="Rhodopsin 7-helix transmembrane proteins"/>
    <property type="match status" value="1"/>
</dbReference>
<comment type="caution">
    <text evidence="7">Lacks conserved residue(s) required for the propagation of feature annotation.</text>
</comment>
<comment type="caution">
    <text evidence="13">The sequence shown here is derived from an EMBL/GenBank/DDBJ whole genome shotgun (WGS) entry which is preliminary data.</text>
</comment>
<dbReference type="InterPro" id="IPR017981">
    <property type="entry name" value="GPCR_2-like_7TM"/>
</dbReference>
<dbReference type="OMA" id="SCEQQFG"/>
<keyword evidence="14" id="KW-1185">Reference proteome</keyword>
<proteinExistence type="inferred from homology"/>
<dbReference type="FunFam" id="1.20.1070.10:FF:000252">
    <property type="entry name" value="Adhesion G protein-coupled receptor D2"/>
    <property type="match status" value="1"/>
</dbReference>
<comment type="similarity">
    <text evidence="2">Belongs to the G-protein coupled receptor 2 family. Adhesion G-protein coupled receptor (ADGR) subfamily.</text>
</comment>
<accession>A0A401NIB9</accession>
<keyword evidence="3 9" id="KW-0812">Transmembrane</keyword>
<dbReference type="PANTHER" id="PTHR12011">
    <property type="entry name" value="ADHESION G-PROTEIN COUPLED RECEPTOR"/>
    <property type="match status" value="1"/>
</dbReference>
<keyword evidence="4 9" id="KW-1133">Transmembrane helix</keyword>
<evidence type="ECO:0000256" key="9">
    <source>
        <dbReference type="SAM" id="Phobius"/>
    </source>
</evidence>
<dbReference type="GO" id="GO:0007166">
    <property type="term" value="P:cell surface receptor signaling pathway"/>
    <property type="evidence" value="ECO:0007669"/>
    <property type="project" value="InterPro"/>
</dbReference>
<feature type="domain" description="G-protein coupled receptors family 2 profile 2" evidence="11">
    <location>
        <begin position="696"/>
        <end position="911"/>
    </location>
</feature>
<dbReference type="SMART" id="SM00159">
    <property type="entry name" value="PTX"/>
    <property type="match status" value="1"/>
</dbReference>
<feature type="transmembrane region" description="Helical" evidence="9">
    <location>
        <begin position="769"/>
        <end position="787"/>
    </location>
</feature>
<feature type="domain" description="Pentraxin (PTX)" evidence="12">
    <location>
        <begin position="114"/>
        <end position="322"/>
    </location>
</feature>
<feature type="transmembrane region" description="Helical" evidence="9">
    <location>
        <begin position="807"/>
        <end position="837"/>
    </location>
</feature>
<evidence type="ECO:0000313" key="13">
    <source>
        <dbReference type="EMBL" id="GCB60607.1"/>
    </source>
</evidence>
<dbReference type="Gene3D" id="2.60.120.200">
    <property type="match status" value="1"/>
</dbReference>
<evidence type="ECO:0000256" key="3">
    <source>
        <dbReference type="ARBA" id="ARBA00022692"/>
    </source>
</evidence>
<dbReference type="Pfam" id="PF00354">
    <property type="entry name" value="Pentaxin"/>
    <property type="match status" value="1"/>
</dbReference>
<dbReference type="AlphaFoldDB" id="A0A401NIB9"/>
<gene>
    <name evidence="13" type="ORF">scyTo_0006890</name>
</gene>
<dbReference type="SUPFAM" id="SSF56436">
    <property type="entry name" value="C-type lectin-like"/>
    <property type="match status" value="1"/>
</dbReference>
<evidence type="ECO:0008006" key="15">
    <source>
        <dbReference type="Google" id="ProtNLM"/>
    </source>
</evidence>
<feature type="transmembrane region" description="Helical" evidence="9">
    <location>
        <begin position="858"/>
        <end position="882"/>
    </location>
</feature>
<feature type="non-terminal residue" evidence="13">
    <location>
        <position position="1"/>
    </location>
</feature>
<organism evidence="13 14">
    <name type="scientific">Scyliorhinus torazame</name>
    <name type="common">Cloudy catshark</name>
    <name type="synonym">Catulus torazame</name>
    <dbReference type="NCBI Taxonomy" id="75743"/>
    <lineage>
        <taxon>Eukaryota</taxon>
        <taxon>Metazoa</taxon>
        <taxon>Chordata</taxon>
        <taxon>Craniata</taxon>
        <taxon>Vertebrata</taxon>
        <taxon>Chondrichthyes</taxon>
        <taxon>Elasmobranchii</taxon>
        <taxon>Galeomorphii</taxon>
        <taxon>Galeoidea</taxon>
        <taxon>Carcharhiniformes</taxon>
        <taxon>Scyliorhinidae</taxon>
        <taxon>Scyliorhinus</taxon>
    </lineage>
</organism>
<dbReference type="GO" id="GO:0004930">
    <property type="term" value="F:G protein-coupled receptor activity"/>
    <property type="evidence" value="ECO:0007669"/>
    <property type="project" value="InterPro"/>
</dbReference>
<evidence type="ECO:0000256" key="8">
    <source>
        <dbReference type="SAM" id="MobiDB-lite"/>
    </source>
</evidence>
<dbReference type="PROSITE" id="PS50261">
    <property type="entry name" value="G_PROTEIN_RECEP_F2_4"/>
    <property type="match status" value="1"/>
</dbReference>
<evidence type="ECO:0000256" key="5">
    <source>
        <dbReference type="ARBA" id="ARBA00023136"/>
    </source>
</evidence>
<evidence type="ECO:0000259" key="10">
    <source>
        <dbReference type="PROSITE" id="PS50221"/>
    </source>
</evidence>
<dbReference type="FunFam" id="2.60.120.200:FF:000171">
    <property type="entry name" value="Adhesion G-protein coupled receptor D2"/>
    <property type="match status" value="1"/>
</dbReference>
<dbReference type="SUPFAM" id="SSF49899">
    <property type="entry name" value="Concanavalin A-like lectins/glucanases"/>
    <property type="match status" value="1"/>
</dbReference>
<dbReference type="InterPro" id="IPR000832">
    <property type="entry name" value="GPCR_2_secretin-like"/>
</dbReference>
<name>A0A401NIB9_SCYTO</name>
<dbReference type="PRINTS" id="PR00895">
    <property type="entry name" value="PENTAXIN"/>
</dbReference>
<feature type="region of interest" description="Disordered" evidence="8">
    <location>
        <begin position="1028"/>
        <end position="1071"/>
    </location>
</feature>
<dbReference type="InterPro" id="IPR013320">
    <property type="entry name" value="ConA-like_dom_sf"/>
</dbReference>
<dbReference type="EMBL" id="BFAA01002409">
    <property type="protein sequence ID" value="GCB60607.1"/>
    <property type="molecule type" value="Genomic_DNA"/>
</dbReference>
<feature type="compositionally biased region" description="Basic and acidic residues" evidence="8">
    <location>
        <begin position="1047"/>
        <end position="1071"/>
    </location>
</feature>
<evidence type="ECO:0000313" key="14">
    <source>
        <dbReference type="Proteomes" id="UP000288216"/>
    </source>
</evidence>
<evidence type="ECO:0000259" key="12">
    <source>
        <dbReference type="PROSITE" id="PS51828"/>
    </source>
</evidence>
<evidence type="ECO:0000256" key="2">
    <source>
        <dbReference type="ARBA" id="ARBA00007343"/>
    </source>
</evidence>
<evidence type="ECO:0000256" key="1">
    <source>
        <dbReference type="ARBA" id="ARBA00004141"/>
    </source>
</evidence>
<dbReference type="OrthoDB" id="1100386at2759"/>
<feature type="domain" description="GAIN-B" evidence="10">
    <location>
        <begin position="510"/>
        <end position="721"/>
    </location>
</feature>
<keyword evidence="5 9" id="KW-0472">Membrane</keyword>
<dbReference type="PROSITE" id="PS50221">
    <property type="entry name" value="GAIN_B"/>
    <property type="match status" value="1"/>
</dbReference>
<dbReference type="STRING" id="75743.A0A401NIB9"/>
<dbReference type="Pfam" id="PF00002">
    <property type="entry name" value="7tm_2"/>
    <property type="match status" value="1"/>
</dbReference>
<keyword evidence="6" id="KW-1015">Disulfide bond</keyword>
<sequence length="1071" mass="119073">QCGSKRVQYVKGDHDHDSVEEMPRVHKAFSNSPIFQSSYYIYEYMNISLKWEHASKYCELRFGSLPDVSNVEDKTIMLDLLATQGVNQRVWINGKQTGASKKEDTTAGMNGVDKLMVLVFLNKTDTKHAKVLNVLPPLPAVTVCARIQWDNQSSGIATVFSYAIPVFINEFQLRGRIDEIGFIQLALIVHGHHTPYKSVLKSDEQWHHICVTWQKENGAWSIYADGTKVSSGDGCYSSQIIAGNGTFIIGQDQDSLGGTFKQNEAFSGNITDLNIWAHVLDTHQITAVNMCSFPQQNLISKWNLASLEIEPMVHIMEVQLNCSAVTVSSAECQTFDAVSGFKSQFGCESPLSFLCQLKKDTYLKLNKFESDSRSLFKIKSNEFSNNTMVTEYMSLNSAKLVPNISEAETILKTVQHVLSIENATLQPADMLSVIRLLQDVASLEPQINDTREVLETISRSYIDLAGEVLDQHNTEKWTEINEIVQGPMAVVYGVDRMVQNLNKLLTSDQENIVIRSKNIQLEIRQKVLSSFTNGIEVYMSDMSNKSTDQIGLPKEAVERLQQRGEYCLQCVLSCFMCRKMAGISLTAATFVNTWYGTLHSLLGNGTLGTNNLLETAFDEGFKHGGMQVASAIISSTVYHRGQPVSTPTQYRLQHRVKTGHAVDSICVFWNFSLRPEQGGSWSTDGCRVVDVPKSDRTTVHKNLICALVAAEALLVASDAAKTNQVACCVVTVMLHLFFMAAFAWMLVEGILLWSKVVTVNISEERRMKYYYLIGWGFPVFIVAITLATAGDKYIADNHCWLNVQSEIIWAFVGPVLFTLTINTFVLCRVVMITIASSQRRSMMLASDSSLAKRVSSQIWAAIKPVVILLPVLGLTWFCGVLVHLSIALAYIFVVLNSFQGLYIFLVYAVYNSENCTSSRPSSCLASPKMATSLDAGKYISAPDKRTSKPTTNNSAFHEGKAAIFNREIGAEGAMCFPASLTPDTPEIQLTAFRVSVEEFCLEARRFEMLKLVAGDFDCKPGTCESKKLNSKNAAGTEMNRDGIPNIRKGEERKREGEGVPKKTARKADETM</sequence>
<dbReference type="InterPro" id="IPR057244">
    <property type="entry name" value="GAIN_B"/>
</dbReference>